<sequence>MLARASGRRPAQGLELTARQDGRRILHSKLRLGLLERRVPSNASKASTPNVTSYFFVRSFGSRDSGPCFLDTPRVQAGRHASRAVRRPSAAPEVAAPAPVRCRPAISSSSRRCSYARLASRLVDALIVSHDQRGCSATMLPPTFKTHAIVAGGTIGFSLLRARLILLCSTLPGRSPNAAI</sequence>
<accession>A0A9P3GKI0</accession>
<organism evidence="2 3">
    <name type="scientific">Phanerochaete sordida</name>
    <dbReference type="NCBI Taxonomy" id="48140"/>
    <lineage>
        <taxon>Eukaryota</taxon>
        <taxon>Fungi</taxon>
        <taxon>Dikarya</taxon>
        <taxon>Basidiomycota</taxon>
        <taxon>Agaricomycotina</taxon>
        <taxon>Agaricomycetes</taxon>
        <taxon>Polyporales</taxon>
        <taxon>Phanerochaetaceae</taxon>
        <taxon>Phanerochaete</taxon>
    </lineage>
</organism>
<evidence type="ECO:0000313" key="2">
    <source>
        <dbReference type="EMBL" id="GJE96651.1"/>
    </source>
</evidence>
<evidence type="ECO:0000256" key="1">
    <source>
        <dbReference type="SAM" id="MobiDB-lite"/>
    </source>
</evidence>
<protein>
    <submittedName>
        <fullName evidence="2">Uncharacterized protein</fullName>
    </submittedName>
</protein>
<dbReference type="EMBL" id="BPQB01000062">
    <property type="protein sequence ID" value="GJE96651.1"/>
    <property type="molecule type" value="Genomic_DNA"/>
</dbReference>
<dbReference type="Proteomes" id="UP000703269">
    <property type="component" value="Unassembled WGS sequence"/>
</dbReference>
<comment type="caution">
    <text evidence="2">The sequence shown here is derived from an EMBL/GenBank/DDBJ whole genome shotgun (WGS) entry which is preliminary data.</text>
</comment>
<reference evidence="2 3" key="1">
    <citation type="submission" date="2021-08" db="EMBL/GenBank/DDBJ databases">
        <title>Draft Genome Sequence of Phanerochaete sordida strain YK-624.</title>
        <authorList>
            <person name="Mori T."/>
            <person name="Dohra H."/>
            <person name="Suzuki T."/>
            <person name="Kawagishi H."/>
            <person name="Hirai H."/>
        </authorList>
    </citation>
    <scope>NUCLEOTIDE SEQUENCE [LARGE SCALE GENOMIC DNA]</scope>
    <source>
        <strain evidence="2 3">YK-624</strain>
    </source>
</reference>
<dbReference type="AlphaFoldDB" id="A0A9P3GKI0"/>
<evidence type="ECO:0000313" key="3">
    <source>
        <dbReference type="Proteomes" id="UP000703269"/>
    </source>
</evidence>
<proteinExistence type="predicted"/>
<feature type="region of interest" description="Disordered" evidence="1">
    <location>
        <begin position="1"/>
        <end position="20"/>
    </location>
</feature>
<keyword evidence="3" id="KW-1185">Reference proteome</keyword>
<gene>
    <name evidence="2" type="ORF">PsYK624_128510</name>
</gene>
<name>A0A9P3GKI0_9APHY</name>